<protein>
    <recommendedName>
        <fullName evidence="3">Ankyrin repeat protein</fullName>
    </recommendedName>
</protein>
<dbReference type="EMBL" id="AJWJ01000215">
    <property type="protein sequence ID" value="KAF2073281.1"/>
    <property type="molecule type" value="Genomic_DNA"/>
</dbReference>
<comment type="caution">
    <text evidence="1">The sequence shown here is derived from an EMBL/GenBank/DDBJ whole genome shotgun (WGS) entry which is preliminary data.</text>
</comment>
<name>A0A8J4PTU4_9MYCE</name>
<organism evidence="1 2">
    <name type="scientific">Polysphondylium violaceum</name>
    <dbReference type="NCBI Taxonomy" id="133409"/>
    <lineage>
        <taxon>Eukaryota</taxon>
        <taxon>Amoebozoa</taxon>
        <taxon>Evosea</taxon>
        <taxon>Eumycetozoa</taxon>
        <taxon>Dictyostelia</taxon>
        <taxon>Dictyosteliales</taxon>
        <taxon>Dictyosteliaceae</taxon>
        <taxon>Polysphondylium</taxon>
    </lineage>
</organism>
<reference evidence="1" key="1">
    <citation type="submission" date="2020-01" db="EMBL/GenBank/DDBJ databases">
        <title>Development of genomics and gene disruption for Polysphondylium violaceum indicates a role for the polyketide synthase stlB in stalk morphogenesis.</title>
        <authorList>
            <person name="Narita B."/>
            <person name="Kawabe Y."/>
            <person name="Kin K."/>
            <person name="Saito T."/>
            <person name="Gibbs R."/>
            <person name="Kuspa A."/>
            <person name="Muzny D."/>
            <person name="Queller D."/>
            <person name="Richards S."/>
            <person name="Strassman J."/>
            <person name="Sucgang R."/>
            <person name="Worley K."/>
            <person name="Schaap P."/>
        </authorList>
    </citation>
    <scope>NUCLEOTIDE SEQUENCE</scope>
    <source>
        <strain evidence="1">QSvi11</strain>
    </source>
</reference>
<proteinExistence type="predicted"/>
<gene>
    <name evidence="1" type="ORF">CYY_005410</name>
</gene>
<evidence type="ECO:0008006" key="3">
    <source>
        <dbReference type="Google" id="ProtNLM"/>
    </source>
</evidence>
<evidence type="ECO:0000313" key="2">
    <source>
        <dbReference type="Proteomes" id="UP000695562"/>
    </source>
</evidence>
<accession>A0A8J4PTU4</accession>
<dbReference type="Proteomes" id="UP000695562">
    <property type="component" value="Unassembled WGS sequence"/>
</dbReference>
<dbReference type="AlphaFoldDB" id="A0A8J4PTU4"/>
<sequence>MIVDSYRAVFSNRYLATKIYNAVHQIQIDRSPLKYDDIVDVCWMLKYGHVGLVREKIKRNEYLYVKPKHLFSIVANTDTQMFIYLFEKNKYYALEYYDRYYQDIFLLLENPDVVRYLFQNGYARDLSHMVQPQYLDIKVLSCLLENQWIKPTPTFLVKDYNGMISTTVSTNYKKEYVDLVAKYTPSPIQHADIQVIMKHILDHEPGDFLFDALSPLFVKDPDTGYQQTLEILNKRRKQREVENTKKDYNINSTIGELLAECNMNINEECCYQLWRSCISQGDQAFFVMWKSLPSRIVVSNDAVFHLARDFTNDPYLSDYEGAHRIKEIIVESACRVGSLKILEFLYDKGLTLEVSDEEAFHRYLIKKRFSQEEPFHEGMEIEKFGRLYYSCMYGSAESFNYLYPLFGQELIEEEVLKLFETCLKSRQYHMIRVLESHDLLMADYVTEFFEFCDSHSFSHLLDQVDMVMARMAVYRDDLDDIYLELLDIAFKHNDLIAAKHIFNKHKFASLNNLTHKLDTLENLAIVDYIYKNRSQCFTEAALNNNCMQTLFDDVFNKTPVSASIIHLVEYLVQENCIDINMEKKQLFFDHDSKIEKGYKFYQVVYLIDHRNYSSIDPFIDILMNDGDWLKYLEYIYRNQDKFQNKPSFQSPYFQSNFKKLTTSPIQR</sequence>
<evidence type="ECO:0000313" key="1">
    <source>
        <dbReference type="EMBL" id="KAF2073281.1"/>
    </source>
</evidence>
<keyword evidence="2" id="KW-1185">Reference proteome</keyword>